<dbReference type="OrthoDB" id="9785707at2"/>
<feature type="domain" description="Smf/DprA SLOG" evidence="2">
    <location>
        <begin position="80"/>
        <end position="289"/>
    </location>
</feature>
<dbReference type="PATRIC" id="fig|1279009.4.peg.226"/>
<dbReference type="SUPFAM" id="SSF47781">
    <property type="entry name" value="RuvA domain 2-like"/>
    <property type="match status" value="1"/>
</dbReference>
<dbReference type="Pfam" id="PF02481">
    <property type="entry name" value="DNA_processg_A"/>
    <property type="match status" value="1"/>
</dbReference>
<dbReference type="AlphaFoldDB" id="M7NSF1"/>
<dbReference type="NCBIfam" id="TIGR00732">
    <property type="entry name" value="dprA"/>
    <property type="match status" value="1"/>
</dbReference>
<accession>M7NSF1</accession>
<dbReference type="Pfam" id="PF17782">
    <property type="entry name" value="WHD_DprA"/>
    <property type="match status" value="1"/>
</dbReference>
<dbReference type="Gene3D" id="1.10.10.10">
    <property type="entry name" value="Winged helix-like DNA-binding domain superfamily/Winged helix DNA-binding domain"/>
    <property type="match status" value="1"/>
</dbReference>
<name>M7NSF1_9BACT</name>
<protein>
    <submittedName>
        <fullName evidence="4">Uncharacterized protein</fullName>
    </submittedName>
</protein>
<dbReference type="InterPro" id="IPR010994">
    <property type="entry name" value="RuvA_2-like"/>
</dbReference>
<dbReference type="eggNOG" id="COG0758">
    <property type="taxonomic scope" value="Bacteria"/>
</dbReference>
<proteinExistence type="inferred from homology"/>
<evidence type="ECO:0000259" key="3">
    <source>
        <dbReference type="Pfam" id="PF17782"/>
    </source>
</evidence>
<keyword evidence="5" id="KW-1185">Reference proteome</keyword>
<evidence type="ECO:0000313" key="5">
    <source>
        <dbReference type="Proteomes" id="UP000011910"/>
    </source>
</evidence>
<dbReference type="GO" id="GO:0009294">
    <property type="term" value="P:DNA-mediated transformation"/>
    <property type="evidence" value="ECO:0007669"/>
    <property type="project" value="InterPro"/>
</dbReference>
<dbReference type="SUPFAM" id="SSF102405">
    <property type="entry name" value="MCP/YpsA-like"/>
    <property type="match status" value="1"/>
</dbReference>
<gene>
    <name evidence="4" type="ORF">ADICEAN_00222</name>
</gene>
<dbReference type="InterPro" id="IPR036388">
    <property type="entry name" value="WH-like_DNA-bd_sf"/>
</dbReference>
<sequence length="367" mass="39547">MDNEKLYQVALSQVMGVGPLLAKQLVSYSGAASRVFSSPRNKLSRVPGIGSKTLEALADPSPLREAERIVERAQKEGLHILAYTDPDYPHRLKQIPDAPYVLYYRGAGLLNLPKTLAIVGTRRSTPYGKAITEQLLEGIAPHNPLIVSGLAYGIDIVAHRAALRAGLPTVGVMASGPDILYPATHRATAVEMLKQGGLLTEYPYGTQPDAFNFPARNRIIAGLADAVIVVEATSKGGALITANLALDYNREVFAVPGSLHSEASAGCHQLIRRQQAHLYTSVADVVEELRWNEAAPANPSLQELPPDLSPAERAVVELLQQQAGGYQIDELSWRSQVPLSQLAGLLLELELRGLVRALPGKKFALLA</sequence>
<dbReference type="Proteomes" id="UP000011910">
    <property type="component" value="Unassembled WGS sequence"/>
</dbReference>
<dbReference type="PANTHER" id="PTHR43022">
    <property type="entry name" value="PROTEIN SMF"/>
    <property type="match status" value="1"/>
</dbReference>
<organism evidence="4 5">
    <name type="scientific">Cesiribacter andamanensis AMV16</name>
    <dbReference type="NCBI Taxonomy" id="1279009"/>
    <lineage>
        <taxon>Bacteria</taxon>
        <taxon>Pseudomonadati</taxon>
        <taxon>Bacteroidota</taxon>
        <taxon>Cytophagia</taxon>
        <taxon>Cytophagales</taxon>
        <taxon>Cesiribacteraceae</taxon>
        <taxon>Cesiribacter</taxon>
    </lineage>
</organism>
<comment type="similarity">
    <text evidence="1">Belongs to the DprA/Smf family.</text>
</comment>
<dbReference type="InterPro" id="IPR041614">
    <property type="entry name" value="DprA_WH"/>
</dbReference>
<dbReference type="InterPro" id="IPR057666">
    <property type="entry name" value="DrpA_SLOG"/>
</dbReference>
<reference evidence="4 5" key="1">
    <citation type="journal article" date="2013" name="Genome Announc.">
        <title>Draft Genome Sequence of Cesiribacter andamanensis Strain AMV16T, Isolated from a Soil Sample from a Mud Volcano in the Andaman Islands, India.</title>
        <authorList>
            <person name="Shivaji S."/>
            <person name="Ara S."/>
            <person name="Begum Z."/>
            <person name="Srinivas T.N."/>
            <person name="Singh A."/>
            <person name="Kumar Pinnaka A."/>
        </authorList>
    </citation>
    <scope>NUCLEOTIDE SEQUENCE [LARGE SCALE GENOMIC DNA]</scope>
    <source>
        <strain evidence="4 5">AMV16</strain>
    </source>
</reference>
<evidence type="ECO:0000259" key="2">
    <source>
        <dbReference type="Pfam" id="PF02481"/>
    </source>
</evidence>
<dbReference type="PANTHER" id="PTHR43022:SF1">
    <property type="entry name" value="PROTEIN SMF"/>
    <property type="match status" value="1"/>
</dbReference>
<evidence type="ECO:0000256" key="1">
    <source>
        <dbReference type="ARBA" id="ARBA00006525"/>
    </source>
</evidence>
<dbReference type="STRING" id="1279009.ADICEAN_00222"/>
<feature type="domain" description="DprA winged helix" evidence="3">
    <location>
        <begin position="303"/>
        <end position="361"/>
    </location>
</feature>
<dbReference type="RefSeq" id="WP_009193635.1">
    <property type="nucleotide sequence ID" value="NZ_AODQ01000003.1"/>
</dbReference>
<dbReference type="InterPro" id="IPR003488">
    <property type="entry name" value="DprA"/>
</dbReference>
<dbReference type="Gene3D" id="3.40.50.450">
    <property type="match status" value="1"/>
</dbReference>
<evidence type="ECO:0000313" key="4">
    <source>
        <dbReference type="EMBL" id="EMR04620.1"/>
    </source>
</evidence>
<dbReference type="EMBL" id="AODQ01000003">
    <property type="protein sequence ID" value="EMR04620.1"/>
    <property type="molecule type" value="Genomic_DNA"/>
</dbReference>
<comment type="caution">
    <text evidence="4">The sequence shown here is derived from an EMBL/GenBank/DDBJ whole genome shotgun (WGS) entry which is preliminary data.</text>
</comment>